<comment type="caution">
    <text evidence="1">The sequence shown here is derived from an EMBL/GenBank/DDBJ whole genome shotgun (WGS) entry which is preliminary data.</text>
</comment>
<sequence>MDGSSASRLDVFSTAVFNSPSSSVNFSFKAFTSASNSSFPTVGATDLTSITVDLCLVVLFFSYDEWEVDFAPAGAPIIKLVRGEAKVLRMRSNVPDSPE</sequence>
<evidence type="ECO:0000313" key="2">
    <source>
        <dbReference type="Proteomes" id="UP000265520"/>
    </source>
</evidence>
<protein>
    <submittedName>
        <fullName evidence="1">Uncharacterized protein</fullName>
    </submittedName>
</protein>
<proteinExistence type="predicted"/>
<accession>A0A392S0F1</accession>
<organism evidence="1 2">
    <name type="scientific">Trifolium medium</name>
    <dbReference type="NCBI Taxonomy" id="97028"/>
    <lineage>
        <taxon>Eukaryota</taxon>
        <taxon>Viridiplantae</taxon>
        <taxon>Streptophyta</taxon>
        <taxon>Embryophyta</taxon>
        <taxon>Tracheophyta</taxon>
        <taxon>Spermatophyta</taxon>
        <taxon>Magnoliopsida</taxon>
        <taxon>eudicotyledons</taxon>
        <taxon>Gunneridae</taxon>
        <taxon>Pentapetalae</taxon>
        <taxon>rosids</taxon>
        <taxon>fabids</taxon>
        <taxon>Fabales</taxon>
        <taxon>Fabaceae</taxon>
        <taxon>Papilionoideae</taxon>
        <taxon>50 kb inversion clade</taxon>
        <taxon>NPAAA clade</taxon>
        <taxon>Hologalegina</taxon>
        <taxon>IRL clade</taxon>
        <taxon>Trifolieae</taxon>
        <taxon>Trifolium</taxon>
    </lineage>
</organism>
<evidence type="ECO:0000313" key="1">
    <source>
        <dbReference type="EMBL" id="MCI41882.1"/>
    </source>
</evidence>
<dbReference type="EMBL" id="LXQA010297508">
    <property type="protein sequence ID" value="MCI41882.1"/>
    <property type="molecule type" value="Genomic_DNA"/>
</dbReference>
<dbReference type="Proteomes" id="UP000265520">
    <property type="component" value="Unassembled WGS sequence"/>
</dbReference>
<keyword evidence="2" id="KW-1185">Reference proteome</keyword>
<name>A0A392S0F1_9FABA</name>
<reference evidence="1 2" key="1">
    <citation type="journal article" date="2018" name="Front. Plant Sci.">
        <title>Red Clover (Trifolium pratense) and Zigzag Clover (T. medium) - A Picture of Genomic Similarities and Differences.</title>
        <authorList>
            <person name="Dluhosova J."/>
            <person name="Istvanek J."/>
            <person name="Nedelnik J."/>
            <person name="Repkova J."/>
        </authorList>
    </citation>
    <scope>NUCLEOTIDE SEQUENCE [LARGE SCALE GENOMIC DNA]</scope>
    <source>
        <strain evidence="2">cv. 10/8</strain>
        <tissue evidence="1">Leaf</tissue>
    </source>
</reference>
<dbReference type="AlphaFoldDB" id="A0A392S0F1"/>